<dbReference type="SUPFAM" id="SSF102645">
    <property type="entry name" value="CoaB-like"/>
    <property type="match status" value="1"/>
</dbReference>
<proteinExistence type="inferred from homology"/>
<evidence type="ECO:0000259" key="2">
    <source>
        <dbReference type="Pfam" id="PF04127"/>
    </source>
</evidence>
<gene>
    <name evidence="3" type="ORF">ACHHYP_02661</name>
</gene>
<dbReference type="InterPro" id="IPR007085">
    <property type="entry name" value="DNA/pantothenate-metab_flavo_C"/>
</dbReference>
<comment type="similarity">
    <text evidence="1">Belongs to the PPC synthetase family.</text>
</comment>
<evidence type="ECO:0000313" key="3">
    <source>
        <dbReference type="EMBL" id="OQR93314.1"/>
    </source>
</evidence>
<protein>
    <recommendedName>
        <fullName evidence="2">DNA/pantothenate metabolism flavoprotein C-terminal domain-containing protein</fullName>
    </recommendedName>
</protein>
<dbReference type="PANTHER" id="PTHR12290">
    <property type="entry name" value="CORNICHON-RELATED"/>
    <property type="match status" value="1"/>
</dbReference>
<dbReference type="OrthoDB" id="70224at2759"/>
<evidence type="ECO:0000313" key="4">
    <source>
        <dbReference type="Proteomes" id="UP000243579"/>
    </source>
</evidence>
<dbReference type="InterPro" id="IPR035929">
    <property type="entry name" value="CoaB-like_sf"/>
</dbReference>
<dbReference type="GO" id="GO:0015937">
    <property type="term" value="P:coenzyme A biosynthetic process"/>
    <property type="evidence" value="ECO:0007669"/>
    <property type="project" value="UniProtKB-ARBA"/>
</dbReference>
<dbReference type="EMBL" id="JNBR01000415">
    <property type="protein sequence ID" value="OQR93314.1"/>
    <property type="molecule type" value="Genomic_DNA"/>
</dbReference>
<keyword evidence="4" id="KW-1185">Reference proteome</keyword>
<dbReference type="Gene3D" id="3.40.50.10300">
    <property type="entry name" value="CoaB-like"/>
    <property type="match status" value="1"/>
</dbReference>
<comment type="caution">
    <text evidence="3">The sequence shown here is derived from an EMBL/GenBank/DDBJ whole genome shotgun (WGS) entry which is preliminary data.</text>
</comment>
<feature type="domain" description="DNA/pantothenate metabolism flavoprotein C-terminal" evidence="2">
    <location>
        <begin position="182"/>
        <end position="282"/>
    </location>
</feature>
<accession>A0A1V9Z5M9</accession>
<reference evidence="3 4" key="1">
    <citation type="journal article" date="2014" name="Genome Biol. Evol.">
        <title>The secreted proteins of Achlya hypogyna and Thraustotheca clavata identify the ancestral oomycete secretome and reveal gene acquisitions by horizontal gene transfer.</title>
        <authorList>
            <person name="Misner I."/>
            <person name="Blouin N."/>
            <person name="Leonard G."/>
            <person name="Richards T.A."/>
            <person name="Lane C.E."/>
        </authorList>
    </citation>
    <scope>NUCLEOTIDE SEQUENCE [LARGE SCALE GENOMIC DNA]</scope>
    <source>
        <strain evidence="3 4">ATCC 48635</strain>
    </source>
</reference>
<sequence>MEPAKLEAQRQRADAYFTATPAPASLEETATSLASFVAHQTTIGRCVAVVTSGGTTIPLEKNTVRFIDNFSTGSRGAASAEYLVKLGYAVIFLHRPGCVMPFARHFQKSMSHNMDLAFLNHVDVAKDGKSMEISSADRVQQARCIDALKSYKQAMQQTMLCPVAFVSVDEYFFALRAIAAAVKPLGERAMFYLAAAVSDFYIPVSEMVEHKIQSTPAHADDSLTLTLQHVPKLLGLLRYEWSPEAFYVSFKLETDVTILRQKALSSISNYGMHLVVANELKTRFHQVWLITGDGDTVLEKPEDDPDIELSLLNAVADMHFTYLATHHAQLPKALPRVPVRSSYTWEAPLRNIQATLNEHKAEITGVLLGGMISVLISMLQRRMLS</sequence>
<dbReference type="STRING" id="1202772.A0A1V9Z5M9"/>
<evidence type="ECO:0000256" key="1">
    <source>
        <dbReference type="ARBA" id="ARBA00005703"/>
    </source>
</evidence>
<dbReference type="Pfam" id="PF04127">
    <property type="entry name" value="DFP"/>
    <property type="match status" value="1"/>
</dbReference>
<name>A0A1V9Z5M9_ACHHY</name>
<dbReference type="Proteomes" id="UP000243579">
    <property type="component" value="Unassembled WGS sequence"/>
</dbReference>
<dbReference type="GO" id="GO:0003824">
    <property type="term" value="F:catalytic activity"/>
    <property type="evidence" value="ECO:0007669"/>
    <property type="project" value="UniProtKB-ARBA"/>
</dbReference>
<organism evidence="3 4">
    <name type="scientific">Achlya hypogyna</name>
    <name type="common">Oomycete</name>
    <name type="synonym">Protoachlya hypogyna</name>
    <dbReference type="NCBI Taxonomy" id="1202772"/>
    <lineage>
        <taxon>Eukaryota</taxon>
        <taxon>Sar</taxon>
        <taxon>Stramenopiles</taxon>
        <taxon>Oomycota</taxon>
        <taxon>Saprolegniomycetes</taxon>
        <taxon>Saprolegniales</taxon>
        <taxon>Achlyaceae</taxon>
        <taxon>Achlya</taxon>
    </lineage>
</organism>
<dbReference type="AlphaFoldDB" id="A0A1V9Z5M9"/>